<evidence type="ECO:0000313" key="2">
    <source>
        <dbReference type="Proteomes" id="UP000029549"/>
    </source>
</evidence>
<dbReference type="AlphaFoldDB" id="A0A0E3BW18"/>
<evidence type="ECO:0000313" key="1">
    <source>
        <dbReference type="EMBL" id="KGH07167.1"/>
    </source>
</evidence>
<gene>
    <name evidence="1" type="ORF">P608_21320</name>
</gene>
<accession>A0A0E3BW18</accession>
<reference evidence="1 2" key="1">
    <citation type="submission" date="2013-09" db="EMBL/GenBank/DDBJ databases">
        <title>High correlation between genotypes and phenotypes of environmental bacteria Comamonas testosteroni strains.</title>
        <authorList>
            <person name="Liu L."/>
            <person name="Zhu W."/>
            <person name="Xia X."/>
            <person name="Xu B."/>
            <person name="Luo M."/>
            <person name="Wang G."/>
        </authorList>
    </citation>
    <scope>NUCLEOTIDE SEQUENCE [LARGE SCALE GENOMIC DNA]</scope>
    <source>
        <strain evidence="1 2">DF2</strain>
    </source>
</reference>
<dbReference type="Proteomes" id="UP000029549">
    <property type="component" value="Unassembled WGS sequence"/>
</dbReference>
<organism evidence="1 2">
    <name type="scientific">Comamonas thiooxydans</name>
    <dbReference type="NCBI Taxonomy" id="363952"/>
    <lineage>
        <taxon>Bacteria</taxon>
        <taxon>Pseudomonadati</taxon>
        <taxon>Pseudomonadota</taxon>
        <taxon>Betaproteobacteria</taxon>
        <taxon>Burkholderiales</taxon>
        <taxon>Comamonadaceae</taxon>
        <taxon>Comamonas</taxon>
    </lineage>
</organism>
<proteinExistence type="predicted"/>
<dbReference type="EMBL" id="AWTP01000136">
    <property type="protein sequence ID" value="KGH07167.1"/>
    <property type="molecule type" value="Genomic_DNA"/>
</dbReference>
<name>A0A0E3BW18_9BURK</name>
<keyword evidence="2" id="KW-1185">Reference proteome</keyword>
<comment type="caution">
    <text evidence="1">The sequence shown here is derived from an EMBL/GenBank/DDBJ whole genome shotgun (WGS) entry which is preliminary data.</text>
</comment>
<dbReference type="RefSeq" id="WP_034395780.1">
    <property type="nucleotide sequence ID" value="NZ_AWTM01000100.1"/>
</dbReference>
<sequence length="131" mass="13224">MSALPTFEISAAHALARLQATLAFADSGPAASTIALYDAAEQLLVTLTLTKPCGQITEEGYLVLTQASGGGDMILASGQAAIGVWSTSDGKLIGRGLVTDEAGAGHFKLLGSSGTQLYAGGKAILGETRID</sequence>
<protein>
    <submittedName>
        <fullName evidence="1">Uncharacterized protein</fullName>
    </submittedName>
</protein>